<dbReference type="HOGENOM" id="CLU_1592920_0_0_9"/>
<dbReference type="PROSITE" id="PS51257">
    <property type="entry name" value="PROKAR_LIPOPROTEIN"/>
    <property type="match status" value="1"/>
</dbReference>
<protein>
    <submittedName>
        <fullName evidence="1">Uncharacterized protein</fullName>
    </submittedName>
</protein>
<reference evidence="1 2" key="1">
    <citation type="submission" date="2011-08" db="EMBL/GenBank/DDBJ databases">
        <title>The Genome Sequence of Oribacterium sp. ACB7.</title>
        <authorList>
            <consortium name="The Broad Institute Genome Sequencing Platform"/>
            <person name="Earl A."/>
            <person name="Ward D."/>
            <person name="Feldgarden M."/>
            <person name="Gevers D."/>
            <person name="Sizova M."/>
            <person name="Hazen A."/>
            <person name="Epstein S."/>
            <person name="Young S.K."/>
            <person name="Zeng Q."/>
            <person name="Gargeya S."/>
            <person name="Fitzgerald M."/>
            <person name="Haas B."/>
            <person name="Abouelleil A."/>
            <person name="Alvarado L."/>
            <person name="Arachchi H.M."/>
            <person name="Berlin A."/>
            <person name="Brown A."/>
            <person name="Chapman S.B."/>
            <person name="Chen Z."/>
            <person name="Dunbar C."/>
            <person name="Freedman E."/>
            <person name="Gearin G."/>
            <person name="Gellesch M."/>
            <person name="Goldberg J."/>
            <person name="Griggs A."/>
            <person name="Gujja S."/>
            <person name="Heiman D."/>
            <person name="Howarth C."/>
            <person name="Larson L."/>
            <person name="Lui A."/>
            <person name="MacDonald P.J.P."/>
            <person name="Montmayeur A."/>
            <person name="Murphy C."/>
            <person name="Neiman D."/>
            <person name="Pearson M."/>
            <person name="Priest M."/>
            <person name="Roberts A."/>
            <person name="Saif S."/>
            <person name="Shea T."/>
            <person name="Shenoy N."/>
            <person name="Sisk P."/>
            <person name="Stolte C."/>
            <person name="Sykes S."/>
            <person name="Wortman J."/>
            <person name="Nusbaum C."/>
            <person name="Birren B."/>
        </authorList>
    </citation>
    <scope>NUCLEOTIDE SEQUENCE [LARGE SCALE GENOMIC DNA]</scope>
    <source>
        <strain evidence="1 2">ACB7</strain>
    </source>
</reference>
<comment type="caution">
    <text evidence="1">The sequence shown here is derived from an EMBL/GenBank/DDBJ whole genome shotgun (WGS) entry which is preliminary data.</text>
</comment>
<organism evidence="1 2">
    <name type="scientific">Oribacterium asaccharolyticum ACB7</name>
    <dbReference type="NCBI Taxonomy" id="796944"/>
    <lineage>
        <taxon>Bacteria</taxon>
        <taxon>Bacillati</taxon>
        <taxon>Bacillota</taxon>
        <taxon>Clostridia</taxon>
        <taxon>Lachnospirales</taxon>
        <taxon>Lachnospiraceae</taxon>
        <taxon>Oribacterium</taxon>
    </lineage>
</organism>
<name>G9WX74_9FIRM</name>
<accession>G9WX74</accession>
<evidence type="ECO:0000313" key="1">
    <source>
        <dbReference type="EMBL" id="EHL09407.1"/>
    </source>
</evidence>
<proteinExistence type="predicted"/>
<keyword evidence="2" id="KW-1185">Reference proteome</keyword>
<dbReference type="Proteomes" id="UP000003527">
    <property type="component" value="Unassembled WGS sequence"/>
</dbReference>
<gene>
    <name evidence="1" type="ORF">HMPREF9624_01448</name>
</gene>
<dbReference type="EMBL" id="AFZD01000021">
    <property type="protein sequence ID" value="EHL09407.1"/>
    <property type="molecule type" value="Genomic_DNA"/>
</dbReference>
<dbReference type="PATRIC" id="fig|796944.3.peg.2202"/>
<sequence length="167" mass="18410">MKRVHGNIVKRNSVYIAIALLAFSGLSACKPKYGVNETPVMTTAAAEVEIPMDFDQIHNDVLESVSPSDYPFVKNLNISGDNSAKTVNVEVEIVENVSTEALNTFLNEVMKTIANEAAIQDFRYSKSTDTEYGSFFKKYGVHYIVKQGEETVEDVTVNPGEAFPFSA</sequence>
<evidence type="ECO:0000313" key="2">
    <source>
        <dbReference type="Proteomes" id="UP000003527"/>
    </source>
</evidence>
<dbReference type="AlphaFoldDB" id="G9WX74"/>
<dbReference type="RefSeq" id="WP_009537216.1">
    <property type="nucleotide sequence ID" value="NZ_JH414505.1"/>
</dbReference>